<proteinExistence type="inferred from homology"/>
<dbReference type="GO" id="GO:0008233">
    <property type="term" value="F:peptidase activity"/>
    <property type="evidence" value="ECO:0007669"/>
    <property type="project" value="UniProtKB-KW"/>
</dbReference>
<evidence type="ECO:0000256" key="2">
    <source>
        <dbReference type="ARBA" id="ARBA00007862"/>
    </source>
</evidence>
<dbReference type="Gene3D" id="3.30.479.30">
    <property type="entry name" value="Band 7 domain"/>
    <property type="match status" value="1"/>
</dbReference>
<comment type="subcellular location">
    <subcellularLocation>
        <location evidence="1">Membrane</location>
        <topology evidence="1">Single-pass membrane protein</topology>
    </subcellularLocation>
</comment>
<dbReference type="SUPFAM" id="SSF117892">
    <property type="entry name" value="Band 7/SPFH domain"/>
    <property type="match status" value="1"/>
</dbReference>
<dbReference type="InterPro" id="IPR001107">
    <property type="entry name" value="Band_7"/>
</dbReference>
<evidence type="ECO:0000313" key="8">
    <source>
        <dbReference type="EMBL" id="MDI6448790.1"/>
    </source>
</evidence>
<name>A0AAW6TVY0_9BACT</name>
<comment type="similarity">
    <text evidence="2 6">Belongs to the band 7/mec-2 family. HflC subfamily.</text>
</comment>
<evidence type="ECO:0000256" key="1">
    <source>
        <dbReference type="ARBA" id="ARBA00004167"/>
    </source>
</evidence>
<keyword evidence="9" id="KW-1185">Reference proteome</keyword>
<evidence type="ECO:0000256" key="6">
    <source>
        <dbReference type="PIRNR" id="PIRNR005651"/>
    </source>
</evidence>
<evidence type="ECO:0000313" key="9">
    <source>
        <dbReference type="Proteomes" id="UP001431776"/>
    </source>
</evidence>
<dbReference type="CDD" id="cd03405">
    <property type="entry name" value="SPFH_HflC"/>
    <property type="match status" value="1"/>
</dbReference>
<dbReference type="SMART" id="SM00244">
    <property type="entry name" value="PHB"/>
    <property type="match status" value="1"/>
</dbReference>
<dbReference type="PANTHER" id="PTHR42911:SF1">
    <property type="entry name" value="MODULATOR OF FTSH PROTEASE HFLC"/>
    <property type="match status" value="1"/>
</dbReference>
<evidence type="ECO:0000256" key="3">
    <source>
        <dbReference type="ARBA" id="ARBA00022692"/>
    </source>
</evidence>
<dbReference type="InterPro" id="IPR010200">
    <property type="entry name" value="HflC"/>
</dbReference>
<evidence type="ECO:0000256" key="4">
    <source>
        <dbReference type="ARBA" id="ARBA00022989"/>
    </source>
</evidence>
<dbReference type="PANTHER" id="PTHR42911">
    <property type="entry name" value="MODULATOR OF FTSH PROTEASE HFLC"/>
    <property type="match status" value="1"/>
</dbReference>
<keyword evidence="5" id="KW-0472">Membrane</keyword>
<keyword evidence="8" id="KW-0645">Protease</keyword>
<gene>
    <name evidence="8" type="primary">hflC</name>
    <name evidence="8" type="ORF">QJ522_07010</name>
</gene>
<dbReference type="Proteomes" id="UP001431776">
    <property type="component" value="Unassembled WGS sequence"/>
</dbReference>
<dbReference type="PIRSF" id="PIRSF005651">
    <property type="entry name" value="HflC"/>
    <property type="match status" value="1"/>
</dbReference>
<dbReference type="AlphaFoldDB" id="A0AAW6TVY0"/>
<dbReference type="InterPro" id="IPR036013">
    <property type="entry name" value="Band_7/SPFH_dom_sf"/>
</dbReference>
<dbReference type="RefSeq" id="WP_349244199.1">
    <property type="nucleotide sequence ID" value="NZ_JASCXX010000006.1"/>
</dbReference>
<sequence length="316" mass="35926">MIKRIVPAFVAVALLVLVVILGSALFVIEQAEQGIIVQFGEPVGDVVATPGLHWKLPFIQEVRRFDKRLLAWDGDVSQIPTLGREFIVVDTTARWRIVDPLQFLRSVRDELGARTRLDDIIDSVVRDIVSSADLEEIVRSHDWEVDAEALEEEALIREDVDLEKPKLGRQRLEQQMLVAASRLMPELGIEIVDVRIKRINYIESVRRQVESRMISERQSIAAKFRSEGEGRSQEILGNMERKLREISSEAKRQAEEIRGKADAEATRTYGQAYGADAEFFAFLRTLESYRAMGANTTLMIGADAEFFRYLESTHQP</sequence>
<reference evidence="8" key="1">
    <citation type="submission" date="2023-05" db="EMBL/GenBank/DDBJ databases">
        <title>Anaerotaeda fermentans gen. nov., sp. nov., a novel anaerobic planctomycete of the new family within the order Sedimentisphaerales isolated from Taman Peninsula, Russia.</title>
        <authorList>
            <person name="Khomyakova M.A."/>
            <person name="Merkel A.Y."/>
            <person name="Slobodkin A.I."/>
        </authorList>
    </citation>
    <scope>NUCLEOTIDE SEQUENCE</scope>
    <source>
        <strain evidence="8">M17dextr</strain>
    </source>
</reference>
<dbReference type="GO" id="GO:0016020">
    <property type="term" value="C:membrane"/>
    <property type="evidence" value="ECO:0007669"/>
    <property type="project" value="UniProtKB-SubCell"/>
</dbReference>
<protein>
    <recommendedName>
        <fullName evidence="6">Protein HflC</fullName>
    </recommendedName>
</protein>
<evidence type="ECO:0000256" key="5">
    <source>
        <dbReference type="ARBA" id="ARBA00023136"/>
    </source>
</evidence>
<keyword evidence="3" id="KW-0812">Transmembrane</keyword>
<feature type="domain" description="Band 7" evidence="7">
    <location>
        <begin position="23"/>
        <end position="213"/>
    </location>
</feature>
<organism evidence="8 9">
    <name type="scientific">Anaerobaca lacustris</name>
    <dbReference type="NCBI Taxonomy" id="3044600"/>
    <lineage>
        <taxon>Bacteria</taxon>
        <taxon>Pseudomonadati</taxon>
        <taxon>Planctomycetota</taxon>
        <taxon>Phycisphaerae</taxon>
        <taxon>Sedimentisphaerales</taxon>
        <taxon>Anaerobacaceae</taxon>
        <taxon>Anaerobaca</taxon>
    </lineage>
</organism>
<keyword evidence="8" id="KW-0378">Hydrolase</keyword>
<comment type="function">
    <text evidence="6">HflC and HflK could regulate a protease.</text>
</comment>
<evidence type="ECO:0000259" key="7">
    <source>
        <dbReference type="SMART" id="SM00244"/>
    </source>
</evidence>
<dbReference type="EMBL" id="JASCXX010000006">
    <property type="protein sequence ID" value="MDI6448790.1"/>
    <property type="molecule type" value="Genomic_DNA"/>
</dbReference>
<dbReference type="Pfam" id="PF01145">
    <property type="entry name" value="Band_7"/>
    <property type="match status" value="1"/>
</dbReference>
<dbReference type="NCBIfam" id="TIGR01932">
    <property type="entry name" value="hflC"/>
    <property type="match status" value="1"/>
</dbReference>
<accession>A0AAW6TVY0</accession>
<comment type="caution">
    <text evidence="8">The sequence shown here is derived from an EMBL/GenBank/DDBJ whole genome shotgun (WGS) entry which is preliminary data.</text>
</comment>
<dbReference type="GO" id="GO:0006508">
    <property type="term" value="P:proteolysis"/>
    <property type="evidence" value="ECO:0007669"/>
    <property type="project" value="UniProtKB-KW"/>
</dbReference>
<keyword evidence="4" id="KW-1133">Transmembrane helix</keyword>